<keyword evidence="5" id="KW-1015">Disulfide bond</keyword>
<sequence>MIRSLLLLAGALASLTMAPPPHAVATAVHDVRGGDLFTTAPVAGRCTVGFSVRGGYVTSGKCGRAGATAIGYNGVAQGTVQASTFPGNAGGWVRTSTAWRPRGLVNRHDGTFMTVRGAQAAPVGAAVCMSGAASGWKCGVIQAVNVTVSFPDGVLTGLIRTSICAQPGDLGAPLIANGQAQGILVGTGGGGCPSYFVPISKVLSVYGLTLVTE</sequence>
<evidence type="ECO:0000256" key="3">
    <source>
        <dbReference type="ARBA" id="ARBA00022801"/>
    </source>
</evidence>
<name>A0ABN3PG59_9ACTN</name>
<reference evidence="7 8" key="1">
    <citation type="journal article" date="2019" name="Int. J. Syst. Evol. Microbiol.">
        <title>The Global Catalogue of Microorganisms (GCM) 10K type strain sequencing project: providing services to taxonomists for standard genome sequencing and annotation.</title>
        <authorList>
            <consortium name="The Broad Institute Genomics Platform"/>
            <consortium name="The Broad Institute Genome Sequencing Center for Infectious Disease"/>
            <person name="Wu L."/>
            <person name="Ma J."/>
        </authorList>
    </citation>
    <scope>NUCLEOTIDE SEQUENCE [LARGE SCALE GENOMIC DNA]</scope>
    <source>
        <strain evidence="7 8">JCM 6833</strain>
    </source>
</reference>
<dbReference type="PIRSF" id="PIRSF001134">
    <property type="entry name" value="Streptogrisin"/>
    <property type="match status" value="1"/>
</dbReference>
<keyword evidence="3" id="KW-0378">Hydrolase</keyword>
<dbReference type="PRINTS" id="PR00861">
    <property type="entry name" value="ALYTICPTASE"/>
</dbReference>
<dbReference type="RefSeq" id="WP_344538441.1">
    <property type="nucleotide sequence ID" value="NZ_BAAATD010000001.1"/>
</dbReference>
<keyword evidence="6" id="KW-0732">Signal</keyword>
<dbReference type="Proteomes" id="UP001501509">
    <property type="component" value="Unassembled WGS sequence"/>
</dbReference>
<evidence type="ECO:0008006" key="9">
    <source>
        <dbReference type="Google" id="ProtNLM"/>
    </source>
</evidence>
<evidence type="ECO:0000313" key="7">
    <source>
        <dbReference type="EMBL" id="GAA2581284.1"/>
    </source>
</evidence>
<evidence type="ECO:0000313" key="8">
    <source>
        <dbReference type="Proteomes" id="UP001501509"/>
    </source>
</evidence>
<evidence type="ECO:0000256" key="5">
    <source>
        <dbReference type="ARBA" id="ARBA00023157"/>
    </source>
</evidence>
<protein>
    <recommendedName>
        <fullName evidence="9">Streptogrisin B</fullName>
    </recommendedName>
</protein>
<dbReference type="Gene3D" id="2.40.10.10">
    <property type="entry name" value="Trypsin-like serine proteases"/>
    <property type="match status" value="2"/>
</dbReference>
<feature type="signal peptide" evidence="6">
    <location>
        <begin position="1"/>
        <end position="23"/>
    </location>
</feature>
<evidence type="ECO:0000256" key="1">
    <source>
        <dbReference type="ARBA" id="ARBA00007664"/>
    </source>
</evidence>
<evidence type="ECO:0000256" key="4">
    <source>
        <dbReference type="ARBA" id="ARBA00022825"/>
    </source>
</evidence>
<dbReference type="SUPFAM" id="SSF50494">
    <property type="entry name" value="Trypsin-like serine proteases"/>
    <property type="match status" value="1"/>
</dbReference>
<accession>A0ABN3PG59</accession>
<keyword evidence="4" id="KW-0720">Serine protease</keyword>
<proteinExistence type="inferred from homology"/>
<dbReference type="InterPro" id="IPR009003">
    <property type="entry name" value="Peptidase_S1_PA"/>
</dbReference>
<keyword evidence="2" id="KW-0645">Protease</keyword>
<keyword evidence="8" id="KW-1185">Reference proteome</keyword>
<dbReference type="EMBL" id="BAAATD010000001">
    <property type="protein sequence ID" value="GAA2581284.1"/>
    <property type="molecule type" value="Genomic_DNA"/>
</dbReference>
<gene>
    <name evidence="7" type="ORF">GCM10010411_12310</name>
</gene>
<evidence type="ECO:0000256" key="2">
    <source>
        <dbReference type="ARBA" id="ARBA00022670"/>
    </source>
</evidence>
<comment type="similarity">
    <text evidence="1">Belongs to the peptidase S1 family.</text>
</comment>
<dbReference type="InterPro" id="IPR043504">
    <property type="entry name" value="Peptidase_S1_PA_chymotrypsin"/>
</dbReference>
<comment type="caution">
    <text evidence="7">The sequence shown here is derived from an EMBL/GenBank/DDBJ whole genome shotgun (WGS) entry which is preliminary data.</text>
</comment>
<evidence type="ECO:0000256" key="6">
    <source>
        <dbReference type="SAM" id="SignalP"/>
    </source>
</evidence>
<dbReference type="InterPro" id="IPR001316">
    <property type="entry name" value="Pept_S1A_streptogrisin"/>
</dbReference>
<dbReference type="CDD" id="cd21112">
    <property type="entry name" value="alphaLP-like"/>
    <property type="match status" value="1"/>
</dbReference>
<feature type="chain" id="PRO_5046411915" description="Streptogrisin B" evidence="6">
    <location>
        <begin position="24"/>
        <end position="213"/>
    </location>
</feature>
<organism evidence="7 8">
    <name type="scientific">Actinomadura fulvescens</name>
    <dbReference type="NCBI Taxonomy" id="46160"/>
    <lineage>
        <taxon>Bacteria</taxon>
        <taxon>Bacillati</taxon>
        <taxon>Actinomycetota</taxon>
        <taxon>Actinomycetes</taxon>
        <taxon>Streptosporangiales</taxon>
        <taxon>Thermomonosporaceae</taxon>
        <taxon>Actinomadura</taxon>
    </lineage>
</organism>